<evidence type="ECO:0000256" key="3">
    <source>
        <dbReference type="ARBA" id="ARBA00022786"/>
    </source>
</evidence>
<dbReference type="InterPro" id="IPR039448">
    <property type="entry name" value="Beta_helix"/>
</dbReference>
<keyword evidence="2" id="KW-0677">Repeat</keyword>
<dbReference type="EMBL" id="BSDE01000004">
    <property type="protein sequence ID" value="GLH73771.1"/>
    <property type="molecule type" value="Genomic_DNA"/>
</dbReference>
<dbReference type="SMART" id="SM00722">
    <property type="entry name" value="CASH"/>
    <property type="match status" value="2"/>
</dbReference>
<dbReference type="SMART" id="SM00710">
    <property type="entry name" value="PbH1"/>
    <property type="match status" value="9"/>
</dbReference>
<name>A0ABQ5QGW5_9BACT</name>
<dbReference type="InterPro" id="IPR011050">
    <property type="entry name" value="Pectin_lyase_fold/virulence"/>
</dbReference>
<evidence type="ECO:0000313" key="6">
    <source>
        <dbReference type="Proteomes" id="UP001165069"/>
    </source>
</evidence>
<proteinExistence type="predicted"/>
<organism evidence="5 6">
    <name type="scientific">Geothrix limicola</name>
    <dbReference type="NCBI Taxonomy" id="2927978"/>
    <lineage>
        <taxon>Bacteria</taxon>
        <taxon>Pseudomonadati</taxon>
        <taxon>Acidobacteriota</taxon>
        <taxon>Holophagae</taxon>
        <taxon>Holophagales</taxon>
        <taxon>Holophagaceae</taxon>
        <taxon>Geothrix</taxon>
    </lineage>
</organism>
<dbReference type="InterPro" id="IPR024535">
    <property type="entry name" value="RHGA/B-epi-like_pectate_lyase"/>
</dbReference>
<keyword evidence="3" id="KW-0833">Ubl conjugation pathway</keyword>
<dbReference type="NCBIfam" id="TIGR03804">
    <property type="entry name" value="para_beta_helix"/>
    <property type="match status" value="1"/>
</dbReference>
<dbReference type="Pfam" id="PF12708">
    <property type="entry name" value="Pect-lyase_RHGA_epim"/>
    <property type="match status" value="1"/>
</dbReference>
<gene>
    <name evidence="5" type="ORF">GETHLI_22730</name>
</gene>
<feature type="domain" description="Carbohydrate-binding/sugar hydrolysis" evidence="4">
    <location>
        <begin position="271"/>
        <end position="390"/>
    </location>
</feature>
<dbReference type="InterPro" id="IPR022441">
    <property type="entry name" value="Para_beta_helix_rpt-2"/>
</dbReference>
<evidence type="ECO:0000313" key="5">
    <source>
        <dbReference type="EMBL" id="GLH73771.1"/>
    </source>
</evidence>
<keyword evidence="6" id="KW-1185">Reference proteome</keyword>
<dbReference type="PANTHER" id="PTHR22990">
    <property type="entry name" value="F-BOX ONLY PROTEIN"/>
    <property type="match status" value="1"/>
</dbReference>
<reference evidence="5 6" key="1">
    <citation type="journal article" date="2023" name="Antonie Van Leeuwenhoek">
        <title>Mesoterricola silvestris gen. nov., sp. nov., Mesoterricola sediminis sp. nov., Geothrix oryzae sp. nov., Geothrix edaphica sp. nov., Geothrix rubra sp. nov., and Geothrix limicola sp. nov., six novel members of Acidobacteriota isolated from soils.</title>
        <authorList>
            <person name="Itoh H."/>
            <person name="Sugisawa Y."/>
            <person name="Mise K."/>
            <person name="Xu Z."/>
            <person name="Kuniyasu M."/>
            <person name="Ushijima N."/>
            <person name="Kawano K."/>
            <person name="Kobayashi E."/>
            <person name="Shiratori Y."/>
            <person name="Masuda Y."/>
            <person name="Senoo K."/>
        </authorList>
    </citation>
    <scope>NUCLEOTIDE SEQUENCE [LARGE SCALE GENOMIC DNA]</scope>
    <source>
        <strain evidence="5 6">Red804</strain>
    </source>
</reference>
<feature type="domain" description="Carbohydrate-binding/sugar hydrolysis" evidence="4">
    <location>
        <begin position="97"/>
        <end position="225"/>
    </location>
</feature>
<evidence type="ECO:0000256" key="2">
    <source>
        <dbReference type="ARBA" id="ARBA00022737"/>
    </source>
</evidence>
<dbReference type="Proteomes" id="UP001165069">
    <property type="component" value="Unassembled WGS sequence"/>
</dbReference>
<evidence type="ECO:0000256" key="1">
    <source>
        <dbReference type="ARBA" id="ARBA00004906"/>
    </source>
</evidence>
<accession>A0ABQ5QGW5</accession>
<comment type="pathway">
    <text evidence="1">Protein modification; protein ubiquitination.</text>
</comment>
<dbReference type="Pfam" id="PF13229">
    <property type="entry name" value="Beta_helix"/>
    <property type="match status" value="1"/>
</dbReference>
<dbReference type="RefSeq" id="WP_285575341.1">
    <property type="nucleotide sequence ID" value="NZ_BSDE01000004.1"/>
</dbReference>
<dbReference type="PANTHER" id="PTHR22990:SF15">
    <property type="entry name" value="F-BOX ONLY PROTEIN 10"/>
    <property type="match status" value="1"/>
</dbReference>
<comment type="caution">
    <text evidence="5">The sequence shown here is derived from an EMBL/GenBank/DDBJ whole genome shotgun (WGS) entry which is preliminary data.</text>
</comment>
<dbReference type="Gene3D" id="2.160.20.10">
    <property type="entry name" value="Single-stranded right-handed beta-helix, Pectin lyase-like"/>
    <property type="match status" value="2"/>
</dbReference>
<dbReference type="InterPro" id="IPR051550">
    <property type="entry name" value="SCF-Subunits/Alg-Epimerases"/>
</dbReference>
<dbReference type="InterPro" id="IPR012334">
    <property type="entry name" value="Pectin_lyas_fold"/>
</dbReference>
<sequence>MLRMPLSKPLRMLPGALLGFTLLGLGACGGGGGTSQSTPQPPPQPPSASCIPAPTSSLVVNVRDAAYGAKGDGSTDDTAAIQKAVDAVAGTGGTVSIPDGTYRINAVGSGGYGLLLKSNLTLSLASGAVLKALPNSAANYAVVLIANANHVSVMGGAIEGDRALHTGTTGEWGHGLSLSHAQNVVVQGLTSRECWGDGFYVSASSSLTFCGVTADHNRRQGLSITSVDGMVVRDSTFKNTAGTLPEDGLDIEPNPGETVNNLLITGCTFANNAGYGLEDGVPIANTGLAFATNVTIDGNTFSGNGVNTLSASPRGGLEASNCSGHKVTNNTSLGNVGFGFLLREHADAFTVTGNTLKTNQGDGLMVYLCDGDLIQTNTVTGNTGHGIYPVTCTNLTISNNTVSGNGATP</sequence>
<dbReference type="InterPro" id="IPR006633">
    <property type="entry name" value="Carb-bd_sugar_hydrolysis-dom"/>
</dbReference>
<protein>
    <recommendedName>
        <fullName evidence="4">Carbohydrate-binding/sugar hydrolysis domain-containing protein</fullName>
    </recommendedName>
</protein>
<evidence type="ECO:0000259" key="4">
    <source>
        <dbReference type="SMART" id="SM00722"/>
    </source>
</evidence>
<dbReference type="PROSITE" id="PS51257">
    <property type="entry name" value="PROKAR_LIPOPROTEIN"/>
    <property type="match status" value="1"/>
</dbReference>
<dbReference type="InterPro" id="IPR006626">
    <property type="entry name" value="PbH1"/>
</dbReference>
<dbReference type="SUPFAM" id="SSF51126">
    <property type="entry name" value="Pectin lyase-like"/>
    <property type="match status" value="2"/>
</dbReference>